<dbReference type="SUPFAM" id="SSF48452">
    <property type="entry name" value="TPR-like"/>
    <property type="match status" value="1"/>
</dbReference>
<proteinExistence type="inferred from homology"/>
<sequence>MKKIFIVYIIFGGLLFNSCTKFLDLPPKNQRAVETLADLKSVLAGYLDAFTRSSTQPIVGIMPVVTEAHQMMLEAHSDNIDFEANMGTYLSPGNFNAQERFYADKFLMNDRATTDAIWTKYYEVIGFLNALIDQSEELKGADPAELKRVQGEMLVHRAYYIFKLQQYFAPMDNEELGIPLYLHTGKEVVGINMKRKKSSEVYGVLIGDLKKALALYEEVGPNVGYSIFFNQRYIQNFLAQIYWFKAESSSKESTDYTEAERYAFSAVDGVDTYIPKTMTEFLNVHTNLNTEYPAVYVQSVAFGSMSPMYGANFGDPSSLKVPLDFFASFDASDFRKQIYFTGDRLAASWPDNATTKKMRMHIFAPEEAYLILAESYYRNGKVDEALATLNKFKGFRGATAVGGLSGQTLLDEIVKERRKEFFCDTDKRWLDLKRYKIGDIDRNLRFFNKDYNVKVTPGDYHYALPIPVAELQENPDIIPNEGWTTIVF</sequence>
<dbReference type="InterPro" id="IPR012944">
    <property type="entry name" value="SusD_RagB_dom"/>
</dbReference>
<comment type="similarity">
    <text evidence="2">Belongs to the SusD family.</text>
</comment>
<keyword evidence="5" id="KW-0998">Cell outer membrane</keyword>
<accession>A0A4R6W8N2</accession>
<dbReference type="Gene3D" id="1.25.40.390">
    <property type="match status" value="1"/>
</dbReference>
<keyword evidence="9" id="KW-1185">Reference proteome</keyword>
<keyword evidence="4" id="KW-0472">Membrane</keyword>
<evidence type="ECO:0000256" key="5">
    <source>
        <dbReference type="ARBA" id="ARBA00023237"/>
    </source>
</evidence>
<keyword evidence="3" id="KW-0732">Signal</keyword>
<evidence type="ECO:0000313" key="9">
    <source>
        <dbReference type="Proteomes" id="UP000295292"/>
    </source>
</evidence>
<dbReference type="Pfam" id="PF07980">
    <property type="entry name" value="SusD_RagB"/>
    <property type="match status" value="1"/>
</dbReference>
<feature type="domain" description="RagB/SusD" evidence="6">
    <location>
        <begin position="367"/>
        <end position="483"/>
    </location>
</feature>
<evidence type="ECO:0000259" key="7">
    <source>
        <dbReference type="Pfam" id="PF14322"/>
    </source>
</evidence>
<evidence type="ECO:0000256" key="2">
    <source>
        <dbReference type="ARBA" id="ARBA00006275"/>
    </source>
</evidence>
<dbReference type="Proteomes" id="UP000295292">
    <property type="component" value="Unassembled WGS sequence"/>
</dbReference>
<evidence type="ECO:0000256" key="4">
    <source>
        <dbReference type="ARBA" id="ARBA00023136"/>
    </source>
</evidence>
<comment type="subcellular location">
    <subcellularLocation>
        <location evidence="1">Cell outer membrane</location>
    </subcellularLocation>
</comment>
<dbReference type="Pfam" id="PF14322">
    <property type="entry name" value="SusD-like_3"/>
    <property type="match status" value="1"/>
</dbReference>
<dbReference type="RefSeq" id="WP_133586154.1">
    <property type="nucleotide sequence ID" value="NZ_SNYV01000017.1"/>
</dbReference>
<evidence type="ECO:0000256" key="3">
    <source>
        <dbReference type="ARBA" id="ARBA00022729"/>
    </source>
</evidence>
<gene>
    <name evidence="8" type="ORF">CLV99_3997</name>
</gene>
<comment type="caution">
    <text evidence="8">The sequence shown here is derived from an EMBL/GenBank/DDBJ whole genome shotgun (WGS) entry which is preliminary data.</text>
</comment>
<evidence type="ECO:0000256" key="1">
    <source>
        <dbReference type="ARBA" id="ARBA00004442"/>
    </source>
</evidence>
<dbReference type="GO" id="GO:0009279">
    <property type="term" value="C:cell outer membrane"/>
    <property type="evidence" value="ECO:0007669"/>
    <property type="project" value="UniProtKB-SubCell"/>
</dbReference>
<evidence type="ECO:0000259" key="6">
    <source>
        <dbReference type="Pfam" id="PF07980"/>
    </source>
</evidence>
<dbReference type="AlphaFoldDB" id="A0A4R6W8N2"/>
<dbReference type="EMBL" id="SNYV01000017">
    <property type="protein sequence ID" value="TDQ75392.1"/>
    <property type="molecule type" value="Genomic_DNA"/>
</dbReference>
<name>A0A4R6W8N2_9SPHI</name>
<dbReference type="InterPro" id="IPR033985">
    <property type="entry name" value="SusD-like_N"/>
</dbReference>
<organism evidence="8 9">
    <name type="scientific">Sphingobacterium yanglingense</name>
    <dbReference type="NCBI Taxonomy" id="1437280"/>
    <lineage>
        <taxon>Bacteria</taxon>
        <taxon>Pseudomonadati</taxon>
        <taxon>Bacteroidota</taxon>
        <taxon>Sphingobacteriia</taxon>
        <taxon>Sphingobacteriales</taxon>
        <taxon>Sphingobacteriaceae</taxon>
        <taxon>Sphingobacterium</taxon>
    </lineage>
</organism>
<feature type="domain" description="SusD-like N-terminal" evidence="7">
    <location>
        <begin position="22"/>
        <end position="240"/>
    </location>
</feature>
<dbReference type="OrthoDB" id="5694214at2"/>
<protein>
    <submittedName>
        <fullName evidence="8">SusD-like starch-binding protein associating with outer membrane</fullName>
    </submittedName>
</protein>
<dbReference type="InterPro" id="IPR011990">
    <property type="entry name" value="TPR-like_helical_dom_sf"/>
</dbReference>
<reference evidence="8 9" key="1">
    <citation type="submission" date="2019-03" db="EMBL/GenBank/DDBJ databases">
        <title>Genomic Encyclopedia of Archaeal and Bacterial Type Strains, Phase II (KMG-II): from individual species to whole genera.</title>
        <authorList>
            <person name="Goeker M."/>
        </authorList>
    </citation>
    <scope>NUCLEOTIDE SEQUENCE [LARGE SCALE GENOMIC DNA]</scope>
    <source>
        <strain evidence="8 9">DSM 28353</strain>
    </source>
</reference>
<evidence type="ECO:0000313" key="8">
    <source>
        <dbReference type="EMBL" id="TDQ75392.1"/>
    </source>
</evidence>